<evidence type="ECO:0000256" key="2">
    <source>
        <dbReference type="SAM" id="Phobius"/>
    </source>
</evidence>
<reference evidence="5" key="2">
    <citation type="submission" date="2023-05" db="EMBL/GenBank/DDBJ databases">
        <authorList>
            <consortium name="Lawrence Berkeley National Laboratory"/>
            <person name="Steindorff A."/>
            <person name="Hensen N."/>
            <person name="Bonometti L."/>
            <person name="Westerberg I."/>
            <person name="Brannstrom I.O."/>
            <person name="Guillou S."/>
            <person name="Cros-Aarteil S."/>
            <person name="Calhoun S."/>
            <person name="Haridas S."/>
            <person name="Kuo A."/>
            <person name="Mondo S."/>
            <person name="Pangilinan J."/>
            <person name="Riley R."/>
            <person name="Labutti K."/>
            <person name="Andreopoulos B."/>
            <person name="Lipzen A."/>
            <person name="Chen C."/>
            <person name="Yanf M."/>
            <person name="Daum C."/>
            <person name="Ng V."/>
            <person name="Clum A."/>
            <person name="Ohm R."/>
            <person name="Martin F."/>
            <person name="Silar P."/>
            <person name="Natvig D."/>
            <person name="Lalanne C."/>
            <person name="Gautier V."/>
            <person name="Ament-Velasquez S.L."/>
            <person name="Kruys A."/>
            <person name="Hutchinson M.I."/>
            <person name="Powell A.J."/>
            <person name="Barry K."/>
            <person name="Miller A.N."/>
            <person name="Grigoriev I.V."/>
            <person name="Debuchy R."/>
            <person name="Gladieux P."/>
            <person name="Thoren M.H."/>
            <person name="Johannesson H."/>
        </authorList>
    </citation>
    <scope>NUCLEOTIDE SEQUENCE</scope>
    <source>
        <strain evidence="5">PSN243</strain>
    </source>
</reference>
<keyword evidence="6" id="KW-1185">Reference proteome</keyword>
<keyword evidence="5" id="KW-0378">Hydrolase</keyword>
<feature type="domain" description="Peptidase A1" evidence="4">
    <location>
        <begin position="43"/>
        <end position="417"/>
    </location>
</feature>
<keyword evidence="2" id="KW-0472">Membrane</keyword>
<evidence type="ECO:0000313" key="6">
    <source>
        <dbReference type="Proteomes" id="UP001321760"/>
    </source>
</evidence>
<feature type="chain" id="PRO_5043339535" evidence="3">
    <location>
        <begin position="23"/>
        <end position="599"/>
    </location>
</feature>
<evidence type="ECO:0000256" key="3">
    <source>
        <dbReference type="SAM" id="SignalP"/>
    </source>
</evidence>
<keyword evidence="2" id="KW-0812">Transmembrane</keyword>
<feature type="transmembrane region" description="Helical" evidence="2">
    <location>
        <begin position="491"/>
        <end position="512"/>
    </location>
</feature>
<dbReference type="InterPro" id="IPR033121">
    <property type="entry name" value="PEPTIDASE_A1"/>
</dbReference>
<gene>
    <name evidence="5" type="ORF">QBC34DRAFT_426489</name>
</gene>
<evidence type="ECO:0000313" key="5">
    <source>
        <dbReference type="EMBL" id="KAK4448427.1"/>
    </source>
</evidence>
<evidence type="ECO:0000259" key="4">
    <source>
        <dbReference type="PROSITE" id="PS51767"/>
    </source>
</evidence>
<dbReference type="GO" id="GO:0006508">
    <property type="term" value="P:proteolysis"/>
    <property type="evidence" value="ECO:0007669"/>
    <property type="project" value="UniProtKB-KW"/>
</dbReference>
<feature type="compositionally biased region" description="Basic residues" evidence="1">
    <location>
        <begin position="590"/>
        <end position="599"/>
    </location>
</feature>
<organism evidence="5 6">
    <name type="scientific">Podospora aff. communis PSN243</name>
    <dbReference type="NCBI Taxonomy" id="3040156"/>
    <lineage>
        <taxon>Eukaryota</taxon>
        <taxon>Fungi</taxon>
        <taxon>Dikarya</taxon>
        <taxon>Ascomycota</taxon>
        <taxon>Pezizomycotina</taxon>
        <taxon>Sordariomycetes</taxon>
        <taxon>Sordariomycetidae</taxon>
        <taxon>Sordariales</taxon>
        <taxon>Podosporaceae</taxon>
        <taxon>Podospora</taxon>
    </lineage>
</organism>
<dbReference type="GO" id="GO:0008233">
    <property type="term" value="F:peptidase activity"/>
    <property type="evidence" value="ECO:0007669"/>
    <property type="project" value="UniProtKB-KW"/>
</dbReference>
<dbReference type="Proteomes" id="UP001321760">
    <property type="component" value="Unassembled WGS sequence"/>
</dbReference>
<name>A0AAV9GK23_9PEZI</name>
<reference evidence="5" key="1">
    <citation type="journal article" date="2023" name="Mol. Phylogenet. Evol.">
        <title>Genome-scale phylogeny and comparative genomics of the fungal order Sordariales.</title>
        <authorList>
            <person name="Hensen N."/>
            <person name="Bonometti L."/>
            <person name="Westerberg I."/>
            <person name="Brannstrom I.O."/>
            <person name="Guillou S."/>
            <person name="Cros-Aarteil S."/>
            <person name="Calhoun S."/>
            <person name="Haridas S."/>
            <person name="Kuo A."/>
            <person name="Mondo S."/>
            <person name="Pangilinan J."/>
            <person name="Riley R."/>
            <person name="LaButti K."/>
            <person name="Andreopoulos B."/>
            <person name="Lipzen A."/>
            <person name="Chen C."/>
            <person name="Yan M."/>
            <person name="Daum C."/>
            <person name="Ng V."/>
            <person name="Clum A."/>
            <person name="Steindorff A."/>
            <person name="Ohm R.A."/>
            <person name="Martin F."/>
            <person name="Silar P."/>
            <person name="Natvig D.O."/>
            <person name="Lalanne C."/>
            <person name="Gautier V."/>
            <person name="Ament-Velasquez S.L."/>
            <person name="Kruys A."/>
            <person name="Hutchinson M.I."/>
            <person name="Powell A.J."/>
            <person name="Barry K."/>
            <person name="Miller A.N."/>
            <person name="Grigoriev I.V."/>
            <person name="Debuchy R."/>
            <person name="Gladieux P."/>
            <person name="Hiltunen Thoren M."/>
            <person name="Johannesson H."/>
        </authorList>
    </citation>
    <scope>NUCLEOTIDE SEQUENCE</scope>
    <source>
        <strain evidence="5">PSN243</strain>
    </source>
</reference>
<comment type="caution">
    <text evidence="5">The sequence shown here is derived from an EMBL/GenBank/DDBJ whole genome shotgun (WGS) entry which is preliminary data.</text>
</comment>
<dbReference type="AlphaFoldDB" id="A0AAV9GK23"/>
<proteinExistence type="predicted"/>
<keyword evidence="5" id="KW-0645">Protease</keyword>
<protein>
    <submittedName>
        <fullName evidence="5">Eukaryotic aspartyl protease</fullName>
    </submittedName>
</protein>
<dbReference type="SUPFAM" id="SSF50630">
    <property type="entry name" value="Acid proteases"/>
    <property type="match status" value="1"/>
</dbReference>
<feature type="region of interest" description="Disordered" evidence="1">
    <location>
        <begin position="543"/>
        <end position="599"/>
    </location>
</feature>
<dbReference type="EMBL" id="MU865943">
    <property type="protein sequence ID" value="KAK4448427.1"/>
    <property type="molecule type" value="Genomic_DNA"/>
</dbReference>
<feature type="signal peptide" evidence="3">
    <location>
        <begin position="1"/>
        <end position="22"/>
    </location>
</feature>
<sequence>MATSSFSSFILIFSLLSFCAIAIPEPRPASWSSKTFGPDGPWNAVEVVIGGVGQNRTAVFPGHAWHSWFTSTDYCFLTSSDHCNDAGGYPLRNSGSSRVSMEFLQPAQEWMAGVRVAGEDGFMYLDDMDLLFKGDNTDYITKTSLAIISDQMLALPNGTQYPALLGCLSLGSPEANQTFVEVPGPNLNGTMIPWPLAKRGATPSSSFGLHIGSGITVARMQGSLFWGGYDRNRVVGDVLALDGGFYEPILLKNIAITVVKGASPFAFPSTSKPGLLAQGNSSLSSSAGLPIVIDPCSPYLSLPRSTCDAIASHLPVTYCPNLGLYIWDMTSPKTTQILTSASALSFTLPGGTNTQTLTIHVPFRHLNLTLSKPLALAPTQYFPCYTSSGTRASVLGRAFLQDAFLSANWESSRVWLAQAPGPNIQPGSNPVGILPGDTAIQSGGNDWATSWDGFWTPLSEKQANGTEGIPAPAPVGAGNKEGEGLSAGAKAGISIGVAFFAAGLIGLGILLWRRGWIGPSTSGFARQESEIALEGRHSVEMETAMPNSSRGGGWGPVEVAGTSVRDPIPLGEVDGTSSSSSKKGLATSGRHVRSLHALA</sequence>
<dbReference type="PROSITE" id="PS51767">
    <property type="entry name" value="PEPTIDASE_A1"/>
    <property type="match status" value="1"/>
</dbReference>
<accession>A0AAV9GK23</accession>
<keyword evidence="2" id="KW-1133">Transmembrane helix</keyword>
<keyword evidence="3" id="KW-0732">Signal</keyword>
<dbReference type="Gene3D" id="2.40.70.10">
    <property type="entry name" value="Acid Proteases"/>
    <property type="match status" value="1"/>
</dbReference>
<evidence type="ECO:0000256" key="1">
    <source>
        <dbReference type="SAM" id="MobiDB-lite"/>
    </source>
</evidence>
<dbReference type="InterPro" id="IPR021109">
    <property type="entry name" value="Peptidase_aspartic_dom_sf"/>
</dbReference>